<dbReference type="AlphaFoldDB" id="A0A1G7IRE6"/>
<gene>
    <name evidence="1" type="ORF">SAMN05216464_113121</name>
</gene>
<dbReference type="InterPro" id="IPR029058">
    <property type="entry name" value="AB_hydrolase_fold"/>
</dbReference>
<keyword evidence="2" id="KW-1185">Reference proteome</keyword>
<dbReference type="SUPFAM" id="SSF53474">
    <property type="entry name" value="alpha/beta-Hydrolases"/>
    <property type="match status" value="1"/>
</dbReference>
<dbReference type="Gene3D" id="3.40.50.1820">
    <property type="entry name" value="alpha/beta hydrolase"/>
    <property type="match status" value="1"/>
</dbReference>
<sequence length="490" mass="54868">MSKPSRVLIIHGWSDCSASFQDMKNYLIRQNVGQVETIYYADYESREDNITYEDVIEGLNNELILKKLIYNNGKSDYDLKIVVHSTGGLVVRHWLWRYYGKTGRIGDCPVTNLVMLAPANFGSPLAQMGKSFLGGLVKGRWKVGDMLETGKIMLDGLELGSSYQWTLAHNDLLGENKYFMPDHIRTVVMVGDTDYKGIRGWLNKPGTDGTVVIAGTNLNSAKLCLQFTQPDNLSDSTPGHQWVTTKPVSDIAFGVLRGLDHGSIITQSSADSENASAISNLLVRALQMEDESGFRTLQSDLTKFTDDAYAKSISPKFQQFLVHAVDYQDRSAMDFTLDFSVYLKSRAYGIVVNELPQTDNEEANDQTTAEYEYSRRINEIVNGEAHTFSRDSSYRRLLVNTTDLENLTAEISEDPDMAAGFGIFMKVYVPAVDKEIGYYTKNLQNILIYDSANTSTETPSFFFPNTTTLMEIQVDRVNGYVTVGTVPQTH</sequence>
<dbReference type="Proteomes" id="UP000199072">
    <property type="component" value="Unassembled WGS sequence"/>
</dbReference>
<dbReference type="RefSeq" id="WP_091153273.1">
    <property type="nucleotide sequence ID" value="NZ_FNAI01000013.1"/>
</dbReference>
<accession>A0A1G7IRE6</accession>
<dbReference type="OrthoDB" id="489469at2"/>
<proteinExistence type="predicted"/>
<dbReference type="EMBL" id="FNAI01000013">
    <property type="protein sequence ID" value="SDF14879.1"/>
    <property type="molecule type" value="Genomic_DNA"/>
</dbReference>
<dbReference type="STRING" id="1391627.SAMN05216464_113121"/>
<organism evidence="1 2">
    <name type="scientific">Mucilaginibacter pineti</name>
    <dbReference type="NCBI Taxonomy" id="1391627"/>
    <lineage>
        <taxon>Bacteria</taxon>
        <taxon>Pseudomonadati</taxon>
        <taxon>Bacteroidota</taxon>
        <taxon>Sphingobacteriia</taxon>
        <taxon>Sphingobacteriales</taxon>
        <taxon>Sphingobacteriaceae</taxon>
        <taxon>Mucilaginibacter</taxon>
    </lineage>
</organism>
<evidence type="ECO:0000313" key="2">
    <source>
        <dbReference type="Proteomes" id="UP000199072"/>
    </source>
</evidence>
<name>A0A1G7IRE6_9SPHI</name>
<evidence type="ECO:0000313" key="1">
    <source>
        <dbReference type="EMBL" id="SDF14879.1"/>
    </source>
</evidence>
<protein>
    <submittedName>
        <fullName evidence="1">Uncharacterized protein</fullName>
    </submittedName>
</protein>
<reference evidence="1 2" key="1">
    <citation type="submission" date="2016-10" db="EMBL/GenBank/DDBJ databases">
        <authorList>
            <person name="de Groot N.N."/>
        </authorList>
    </citation>
    <scope>NUCLEOTIDE SEQUENCE [LARGE SCALE GENOMIC DNA]</scope>
    <source>
        <strain evidence="1 2">47C3B</strain>
    </source>
</reference>